<dbReference type="GO" id="GO:0003700">
    <property type="term" value="F:DNA-binding transcription factor activity"/>
    <property type="evidence" value="ECO:0007669"/>
    <property type="project" value="InterPro"/>
</dbReference>
<dbReference type="PROSITE" id="PS01124">
    <property type="entry name" value="HTH_ARAC_FAMILY_2"/>
    <property type="match status" value="1"/>
</dbReference>
<dbReference type="InterPro" id="IPR020449">
    <property type="entry name" value="Tscrpt_reg_AraC-type_HTH"/>
</dbReference>
<reference evidence="5" key="1">
    <citation type="submission" date="2017-05" db="EMBL/GenBank/DDBJ databases">
        <title>The Genome Sequence of Enterococcus sp. 9E7_DIV0242.</title>
        <authorList>
            <consortium name="The Broad Institute Genomics Platform"/>
            <consortium name="The Broad Institute Genomic Center for Infectious Diseases"/>
            <person name="Earl A."/>
            <person name="Manson A."/>
            <person name="Schwartman J."/>
            <person name="Gilmore M."/>
            <person name="Abouelleil A."/>
            <person name="Cao P."/>
            <person name="Chapman S."/>
            <person name="Cusick C."/>
            <person name="Shea T."/>
            <person name="Young S."/>
            <person name="Neafsey D."/>
            <person name="Nusbaum C."/>
            <person name="Birren B."/>
        </authorList>
    </citation>
    <scope>NUCLEOTIDE SEQUENCE [LARGE SCALE GENOMIC DNA]</scope>
    <source>
        <strain evidence="5">9E7_DIV0242</strain>
    </source>
</reference>
<keyword evidence="3" id="KW-0804">Transcription</keyword>
<evidence type="ECO:0000256" key="2">
    <source>
        <dbReference type="ARBA" id="ARBA00023125"/>
    </source>
</evidence>
<organism evidence="5">
    <name type="scientific">Candidatus Enterococcus clewellii</name>
    <dbReference type="NCBI Taxonomy" id="1834193"/>
    <lineage>
        <taxon>Bacteria</taxon>
        <taxon>Bacillati</taxon>
        <taxon>Bacillota</taxon>
        <taxon>Bacilli</taxon>
        <taxon>Lactobacillales</taxon>
        <taxon>Enterococcaceae</taxon>
        <taxon>Enterococcus</taxon>
    </lineage>
</organism>
<dbReference type="Pfam" id="PF12833">
    <property type="entry name" value="HTH_18"/>
    <property type="match status" value="1"/>
</dbReference>
<sequence>MENSIAKSILQGQITQLEVDDQSKEHITYASPDFPLSIFTQEYSHSKMDIIPFHWHPELQLTWVYRGCLAYTINGESFVIDRSEVVIINREQLHSSATVTQDAATLCINFDRSIFSPAILENYLLLLIENPAFTHAIVPLSKEQKERLENYLEKQETTALYFSVSNTLALLFEDILAHFDLSTTYPVSDDLELFNQLLRYMENHFYDPVTITELSTYALINKNKCNDIFKKYTSYSPISYLNRYRLNIAKQKLLTSDASISQIAESVGFPQVSYFIERFKKNYQLSPLQYRKKYKAE</sequence>
<dbReference type="PANTHER" id="PTHR43280:SF34">
    <property type="entry name" value="ARAC-FAMILY TRANSCRIPTIONAL REGULATOR"/>
    <property type="match status" value="1"/>
</dbReference>
<dbReference type="PANTHER" id="PTHR43280">
    <property type="entry name" value="ARAC-FAMILY TRANSCRIPTIONAL REGULATOR"/>
    <property type="match status" value="1"/>
</dbReference>
<dbReference type="InterPro" id="IPR037923">
    <property type="entry name" value="HTH-like"/>
</dbReference>
<dbReference type="SMART" id="SM00342">
    <property type="entry name" value="HTH_ARAC"/>
    <property type="match status" value="1"/>
</dbReference>
<dbReference type="RefSeq" id="WP_086347800.1">
    <property type="nucleotide sequence ID" value="NZ_CP147247.1"/>
</dbReference>
<feature type="domain" description="HTH araC/xylS-type" evidence="4">
    <location>
        <begin position="195"/>
        <end position="293"/>
    </location>
</feature>
<dbReference type="PRINTS" id="PR00032">
    <property type="entry name" value="HTHARAC"/>
</dbReference>
<dbReference type="EMBL" id="CP147247">
    <property type="protein sequence ID" value="WYJ88928.1"/>
    <property type="molecule type" value="Genomic_DNA"/>
</dbReference>
<dbReference type="AlphaFoldDB" id="A0A242KCG6"/>
<evidence type="ECO:0000313" key="6">
    <source>
        <dbReference type="EMBL" id="WYJ88928.1"/>
    </source>
</evidence>
<dbReference type="OrthoDB" id="9778008at2"/>
<accession>A0A242KCG6</accession>
<gene>
    <name evidence="6" type="ORF">A5888_000647</name>
    <name evidence="5" type="ORF">A5888_000679</name>
</gene>
<reference evidence="6" key="2">
    <citation type="submission" date="2017-05" db="EMBL/GenBank/DDBJ databases">
        <authorList>
            <consortium name="The Broad Institute Genomics Platform"/>
            <consortium name="The Broad Institute Genomic Center for Infectious Diseases"/>
            <person name="Earl A."/>
            <person name="Manson A."/>
            <person name="Schwartman J."/>
            <person name="Gilmore M."/>
            <person name="Abouelleil A."/>
            <person name="Cao P."/>
            <person name="Chapman S."/>
            <person name="Cusick C."/>
            <person name="Shea T."/>
            <person name="Young S."/>
            <person name="Neafsey D."/>
            <person name="Nusbaum C."/>
            <person name="Birren B."/>
        </authorList>
    </citation>
    <scope>NUCLEOTIDE SEQUENCE</scope>
    <source>
        <strain evidence="6">9E7_DIV0242</strain>
    </source>
</reference>
<dbReference type="SUPFAM" id="SSF46689">
    <property type="entry name" value="Homeodomain-like"/>
    <property type="match status" value="2"/>
</dbReference>
<keyword evidence="1" id="KW-0805">Transcription regulation</keyword>
<dbReference type="SUPFAM" id="SSF51215">
    <property type="entry name" value="Regulatory protein AraC"/>
    <property type="match status" value="1"/>
</dbReference>
<reference evidence="6" key="3">
    <citation type="submission" date="2024-03" db="EMBL/GenBank/DDBJ databases">
        <title>The Genome Sequence of Enterococcus sp. DIV0242b.</title>
        <authorList>
            <consortium name="The Broad Institute Genomics Platform"/>
            <consortium name="The Broad Institute Microbial Omics Core"/>
            <consortium name="The Broad Institute Genomic Center for Infectious Diseases"/>
            <person name="Earl A."/>
            <person name="Manson A."/>
            <person name="Gilmore M."/>
            <person name="Schwartman J."/>
            <person name="Shea T."/>
            <person name="Abouelleil A."/>
            <person name="Cao P."/>
            <person name="Chapman S."/>
            <person name="Cusick C."/>
            <person name="Young S."/>
            <person name="Neafsey D."/>
            <person name="Nusbaum C."/>
            <person name="Birren B."/>
        </authorList>
    </citation>
    <scope>NUCLEOTIDE SEQUENCE</scope>
    <source>
        <strain evidence="6">9E7_DIV0242</strain>
    </source>
</reference>
<evidence type="ECO:0000313" key="5">
    <source>
        <dbReference type="EMBL" id="OTP18865.1"/>
    </source>
</evidence>
<dbReference type="InterPro" id="IPR009057">
    <property type="entry name" value="Homeodomain-like_sf"/>
</dbReference>
<evidence type="ECO:0000259" key="4">
    <source>
        <dbReference type="PROSITE" id="PS01124"/>
    </source>
</evidence>
<evidence type="ECO:0000256" key="1">
    <source>
        <dbReference type="ARBA" id="ARBA00023015"/>
    </source>
</evidence>
<keyword evidence="2" id="KW-0238">DNA-binding</keyword>
<dbReference type="Proteomes" id="UP000195141">
    <property type="component" value="Chromosome"/>
</dbReference>
<dbReference type="Gene3D" id="1.10.10.60">
    <property type="entry name" value="Homeodomain-like"/>
    <property type="match status" value="2"/>
</dbReference>
<dbReference type="InterPro" id="IPR003313">
    <property type="entry name" value="AraC-bd"/>
</dbReference>
<dbReference type="InterPro" id="IPR014710">
    <property type="entry name" value="RmlC-like_jellyroll"/>
</dbReference>
<dbReference type="InterPro" id="IPR018062">
    <property type="entry name" value="HTH_AraC-typ_CS"/>
</dbReference>
<dbReference type="Gene3D" id="2.60.120.10">
    <property type="entry name" value="Jelly Rolls"/>
    <property type="match status" value="1"/>
</dbReference>
<evidence type="ECO:0000256" key="3">
    <source>
        <dbReference type="ARBA" id="ARBA00023163"/>
    </source>
</evidence>
<dbReference type="GO" id="GO:0043565">
    <property type="term" value="F:sequence-specific DNA binding"/>
    <property type="evidence" value="ECO:0007669"/>
    <property type="project" value="InterPro"/>
</dbReference>
<proteinExistence type="predicted"/>
<name>A0A242KCG6_9ENTE</name>
<protein>
    <recommendedName>
        <fullName evidence="4">HTH araC/xylS-type domain-containing protein</fullName>
    </recommendedName>
</protein>
<evidence type="ECO:0000313" key="7">
    <source>
        <dbReference type="Proteomes" id="UP000195141"/>
    </source>
</evidence>
<dbReference type="Pfam" id="PF02311">
    <property type="entry name" value="AraC_binding"/>
    <property type="match status" value="1"/>
</dbReference>
<dbReference type="InterPro" id="IPR018060">
    <property type="entry name" value="HTH_AraC"/>
</dbReference>
<dbReference type="EMBL" id="NGMM01000001">
    <property type="protein sequence ID" value="OTP18865.1"/>
    <property type="molecule type" value="Genomic_DNA"/>
</dbReference>
<dbReference type="PROSITE" id="PS00041">
    <property type="entry name" value="HTH_ARAC_FAMILY_1"/>
    <property type="match status" value="1"/>
</dbReference>
<keyword evidence="7" id="KW-1185">Reference proteome</keyword>